<dbReference type="InterPro" id="IPR010433">
    <property type="entry name" value="EIF-4B_pln"/>
</dbReference>
<gene>
    <name evidence="4" type="primary">25493249</name>
    <name evidence="2" type="ordered locus">MTR_4g092050</name>
    <name evidence="3" type="ORF">MtrunA17_Chr4g0048941</name>
</gene>
<sequence>MSKKKVSGSTMTLKDFHGGSIPSDLPLPSAPGVTVRPSDRVGYDRPATWGNPMGRPDHWSRPHTSPATRHYDDKSLFLPHTAPIGRNFDEDERKPLDGSSAPRRTISDESIRAPLPSCVEVKRSSSLSRQVAAPVSPVNVNSYSARLTEATHVGNNSQSLGVSSGGGGHPNVWSMRKEVASAIELEQSAWASANAVSKLAHASALDKVSSGRWQTVHYQTEVEAVRPTKVEGRPHAYINSNRIDTVFEKEHSDEMLARHAERGLVIDNQMQGGGRNELLEHERSGVHKYSDVRPRSVAQFSDGVQPARTDGKAVGSESQHPVASEPIERPKLKLLPRTKPLESSEPSVIEPTQGYRQVNDSVPVETVPQRHGHANFVKSVSVGTESPKDPGQRPKLNLKPLKPRPEVHEQSEASKERDRNALFGGARPRELVLKERGVDDVAIKNYDVVGNSNRVEQNTPRSEKHDDHSIQTRYVEKTEDGLNQRAGRKPERKEQKVDGDRAPGQRKNWRSGDNNSNNNRRNPRETDRQQVPERQPSPETWRKPVESSQGAGGPRYGRAASAVELAQAFSKSVSDPKVNNDRFSGQRGLNTGRTQVPFSRLVGPTSRPQINGY</sequence>
<dbReference type="AlphaFoldDB" id="A0A072UQ36"/>
<name>A0A072UQ36_MEDTR</name>
<feature type="compositionally biased region" description="Polar residues" evidence="1">
    <location>
        <begin position="450"/>
        <end position="460"/>
    </location>
</feature>
<dbReference type="EMBL" id="PSQE01000004">
    <property type="protein sequence ID" value="RHN62576.1"/>
    <property type="molecule type" value="Genomic_DNA"/>
</dbReference>
<dbReference type="EnsemblPlants" id="KEH31178">
    <property type="protein sequence ID" value="KEH31178"/>
    <property type="gene ID" value="MTR_4g092050"/>
</dbReference>
<feature type="region of interest" description="Disordered" evidence="1">
    <location>
        <begin position="1"/>
        <end position="111"/>
    </location>
</feature>
<reference evidence="4" key="3">
    <citation type="submission" date="2015-04" db="UniProtKB">
        <authorList>
            <consortium name="EnsemblPlants"/>
        </authorList>
    </citation>
    <scope>IDENTIFICATION</scope>
    <source>
        <strain evidence="4">cv. Jemalong A17</strain>
    </source>
</reference>
<dbReference type="STRING" id="3880.A0A072UQ36"/>
<dbReference type="Proteomes" id="UP000002051">
    <property type="component" value="Chromosome 4"/>
</dbReference>
<dbReference type="GO" id="GO:0003743">
    <property type="term" value="F:translation initiation factor activity"/>
    <property type="evidence" value="ECO:0000318"/>
    <property type="project" value="GO_Central"/>
</dbReference>
<feature type="compositionally biased region" description="Basic and acidic residues" evidence="1">
    <location>
        <begin position="427"/>
        <end position="442"/>
    </location>
</feature>
<keyword evidence="2" id="KW-0648">Protein biosynthesis</keyword>
<feature type="compositionally biased region" description="Low complexity" evidence="1">
    <location>
        <begin position="511"/>
        <end position="520"/>
    </location>
</feature>
<dbReference type="PANTHER" id="PTHR32091:SF4">
    <property type="entry name" value="OS07G0546100 PROTEIN"/>
    <property type="match status" value="1"/>
</dbReference>
<feature type="compositionally biased region" description="Basic and acidic residues" evidence="1">
    <location>
        <begin position="87"/>
        <end position="96"/>
    </location>
</feature>
<feature type="compositionally biased region" description="Basic and acidic residues" evidence="1">
    <location>
        <begin position="461"/>
        <end position="503"/>
    </location>
</feature>
<feature type="compositionally biased region" description="Basic and acidic residues" evidence="1">
    <location>
        <begin position="403"/>
        <end position="420"/>
    </location>
</feature>
<accession>A0A072UQ36</accession>
<dbReference type="KEGG" id="mtr:25493249"/>
<dbReference type="PANTHER" id="PTHR32091">
    <property type="entry name" value="EUKARYOTIC TRANSLATION INITIATION FACTOR 4B"/>
    <property type="match status" value="1"/>
</dbReference>
<feature type="compositionally biased region" description="Polar residues" evidence="1">
    <location>
        <begin position="581"/>
        <end position="597"/>
    </location>
</feature>
<dbReference type="GO" id="GO:0003729">
    <property type="term" value="F:mRNA binding"/>
    <property type="evidence" value="ECO:0000318"/>
    <property type="project" value="GO_Central"/>
</dbReference>
<keyword evidence="5" id="KW-1185">Reference proteome</keyword>
<dbReference type="HOGENOM" id="CLU_033027_0_0_1"/>
<reference evidence="3" key="4">
    <citation type="journal article" date="2018" name="Nat. Plants">
        <title>Whole-genome landscape of Medicago truncatula symbiotic genes.</title>
        <authorList>
            <person name="Pecrix Y."/>
            <person name="Gamas P."/>
            <person name="Carrere S."/>
        </authorList>
    </citation>
    <scope>NUCLEOTIDE SEQUENCE</scope>
    <source>
        <tissue evidence="3">Leaves</tissue>
    </source>
</reference>
<proteinExistence type="predicted"/>
<feature type="compositionally biased region" description="Basic and acidic residues" evidence="1">
    <location>
        <begin position="522"/>
        <end position="531"/>
    </location>
</feature>
<evidence type="ECO:0000256" key="1">
    <source>
        <dbReference type="SAM" id="MobiDB-lite"/>
    </source>
</evidence>
<reference evidence="2 5" key="1">
    <citation type="journal article" date="2011" name="Nature">
        <title>The Medicago genome provides insight into the evolution of rhizobial symbioses.</title>
        <authorList>
            <person name="Young N.D."/>
            <person name="Debelle F."/>
            <person name="Oldroyd G.E."/>
            <person name="Geurts R."/>
            <person name="Cannon S.B."/>
            <person name="Udvardi M.K."/>
            <person name="Benedito V.A."/>
            <person name="Mayer K.F."/>
            <person name="Gouzy J."/>
            <person name="Schoof H."/>
            <person name="Van de Peer Y."/>
            <person name="Proost S."/>
            <person name="Cook D.R."/>
            <person name="Meyers B.C."/>
            <person name="Spannagl M."/>
            <person name="Cheung F."/>
            <person name="De Mita S."/>
            <person name="Krishnakumar V."/>
            <person name="Gundlach H."/>
            <person name="Zhou S."/>
            <person name="Mudge J."/>
            <person name="Bharti A.K."/>
            <person name="Murray J.D."/>
            <person name="Naoumkina M.A."/>
            <person name="Rosen B."/>
            <person name="Silverstein K.A."/>
            <person name="Tang H."/>
            <person name="Rombauts S."/>
            <person name="Zhao P.X."/>
            <person name="Zhou P."/>
            <person name="Barbe V."/>
            <person name="Bardou P."/>
            <person name="Bechner M."/>
            <person name="Bellec A."/>
            <person name="Berger A."/>
            <person name="Berges H."/>
            <person name="Bidwell S."/>
            <person name="Bisseling T."/>
            <person name="Choisne N."/>
            <person name="Couloux A."/>
            <person name="Denny R."/>
            <person name="Deshpande S."/>
            <person name="Dai X."/>
            <person name="Doyle J.J."/>
            <person name="Dudez A.M."/>
            <person name="Farmer A.D."/>
            <person name="Fouteau S."/>
            <person name="Franken C."/>
            <person name="Gibelin C."/>
            <person name="Gish J."/>
            <person name="Goldstein S."/>
            <person name="Gonzalez A.J."/>
            <person name="Green P.J."/>
            <person name="Hallab A."/>
            <person name="Hartog M."/>
            <person name="Hua A."/>
            <person name="Humphray S.J."/>
            <person name="Jeong D.H."/>
            <person name="Jing Y."/>
            <person name="Jocker A."/>
            <person name="Kenton S.M."/>
            <person name="Kim D.J."/>
            <person name="Klee K."/>
            <person name="Lai H."/>
            <person name="Lang C."/>
            <person name="Lin S."/>
            <person name="Macmil S.L."/>
            <person name="Magdelenat G."/>
            <person name="Matthews L."/>
            <person name="McCorrison J."/>
            <person name="Monaghan E.L."/>
            <person name="Mun J.H."/>
            <person name="Najar F.Z."/>
            <person name="Nicholson C."/>
            <person name="Noirot C."/>
            <person name="O'Bleness M."/>
            <person name="Paule C.R."/>
            <person name="Poulain J."/>
            <person name="Prion F."/>
            <person name="Qin B."/>
            <person name="Qu C."/>
            <person name="Retzel E.F."/>
            <person name="Riddle C."/>
            <person name="Sallet E."/>
            <person name="Samain S."/>
            <person name="Samson N."/>
            <person name="Sanders I."/>
            <person name="Saurat O."/>
            <person name="Scarpelli C."/>
            <person name="Schiex T."/>
            <person name="Segurens B."/>
            <person name="Severin A.J."/>
            <person name="Sherrier D.J."/>
            <person name="Shi R."/>
            <person name="Sims S."/>
            <person name="Singer S.R."/>
            <person name="Sinharoy S."/>
            <person name="Sterck L."/>
            <person name="Viollet A."/>
            <person name="Wang B.B."/>
            <person name="Wang K."/>
            <person name="Wang M."/>
            <person name="Wang X."/>
            <person name="Warfsmann J."/>
            <person name="Weissenbach J."/>
            <person name="White D.D."/>
            <person name="White J.D."/>
            <person name="Wiley G.B."/>
            <person name="Wincker P."/>
            <person name="Xing Y."/>
            <person name="Yang L."/>
            <person name="Yao Z."/>
            <person name="Ying F."/>
            <person name="Zhai J."/>
            <person name="Zhou L."/>
            <person name="Zuber A."/>
            <person name="Denarie J."/>
            <person name="Dixon R.A."/>
            <person name="May G.D."/>
            <person name="Schwartz D.C."/>
            <person name="Rogers J."/>
            <person name="Quetier F."/>
            <person name="Town C.D."/>
            <person name="Roe B.A."/>
        </authorList>
    </citation>
    <scope>NUCLEOTIDE SEQUENCE [LARGE SCALE GENOMIC DNA]</scope>
    <source>
        <strain evidence="2">A17</strain>
        <strain evidence="4 5">cv. Jemalong A17</strain>
    </source>
</reference>
<dbReference type="EMBL" id="CM001220">
    <property type="protein sequence ID" value="KEH31178.1"/>
    <property type="molecule type" value="Genomic_DNA"/>
</dbReference>
<protein>
    <submittedName>
        <fullName evidence="2">Eukaryotic translation initiation factor-like protein</fullName>
    </submittedName>
</protein>
<evidence type="ECO:0000313" key="4">
    <source>
        <dbReference type="EnsemblPlants" id="KEH31178"/>
    </source>
</evidence>
<organism evidence="2 5">
    <name type="scientific">Medicago truncatula</name>
    <name type="common">Barrel medic</name>
    <name type="synonym">Medicago tribuloides</name>
    <dbReference type="NCBI Taxonomy" id="3880"/>
    <lineage>
        <taxon>Eukaryota</taxon>
        <taxon>Viridiplantae</taxon>
        <taxon>Streptophyta</taxon>
        <taxon>Embryophyta</taxon>
        <taxon>Tracheophyta</taxon>
        <taxon>Spermatophyta</taxon>
        <taxon>Magnoliopsida</taxon>
        <taxon>eudicotyledons</taxon>
        <taxon>Gunneridae</taxon>
        <taxon>Pentapetalae</taxon>
        <taxon>rosids</taxon>
        <taxon>fabids</taxon>
        <taxon>Fabales</taxon>
        <taxon>Fabaceae</taxon>
        <taxon>Papilionoideae</taxon>
        <taxon>50 kb inversion clade</taxon>
        <taxon>NPAAA clade</taxon>
        <taxon>Hologalegina</taxon>
        <taxon>IRL clade</taxon>
        <taxon>Trifolieae</taxon>
        <taxon>Medicago</taxon>
    </lineage>
</organism>
<dbReference type="Proteomes" id="UP000265566">
    <property type="component" value="Chromosome 4"/>
</dbReference>
<evidence type="ECO:0000313" key="5">
    <source>
        <dbReference type="Proteomes" id="UP000002051"/>
    </source>
</evidence>
<evidence type="ECO:0000313" key="2">
    <source>
        <dbReference type="EMBL" id="KEH31178.1"/>
    </source>
</evidence>
<evidence type="ECO:0000313" key="3">
    <source>
        <dbReference type="EMBL" id="RHN62576.1"/>
    </source>
</evidence>
<dbReference type="Gramene" id="rna25168">
    <property type="protein sequence ID" value="RHN62576.1"/>
    <property type="gene ID" value="gene25168"/>
</dbReference>
<reference evidence="2 5" key="2">
    <citation type="journal article" date="2014" name="BMC Genomics">
        <title>An improved genome release (version Mt4.0) for the model legume Medicago truncatula.</title>
        <authorList>
            <person name="Tang H."/>
            <person name="Krishnakumar V."/>
            <person name="Bidwell S."/>
            <person name="Rosen B."/>
            <person name="Chan A."/>
            <person name="Zhou S."/>
            <person name="Gentzbittel L."/>
            <person name="Childs K.L."/>
            <person name="Yandell M."/>
            <person name="Gundlach H."/>
            <person name="Mayer K.F."/>
            <person name="Schwartz D.C."/>
            <person name="Town C.D."/>
        </authorList>
    </citation>
    <scope>GENOME REANNOTATION</scope>
    <source>
        <strain evidence="2">A17</strain>
        <strain evidence="4 5">cv. Jemalong A17</strain>
    </source>
</reference>
<keyword evidence="2" id="KW-0396">Initiation factor</keyword>
<feature type="region of interest" description="Disordered" evidence="1">
    <location>
        <begin position="302"/>
        <end position="613"/>
    </location>
</feature>
<dbReference type="OrthoDB" id="48651at2759"/>